<sequence>MKKTKHVLAMTVIAGAVFTSSIPLSPTHAEEAELPPLYNDVKFLPFIDVPSNSRYVDAVYFIYTSGIARGLSSTYFGVHEKVKRVDAAVLLGHFTDIDITYPNPKKAPFKDVPQRAIKTISALHEAGIINGKTPTQFGSHLNITRGEAAILLSKAFDESLSAPKESKFLNIPLDDGYQPVEKSDKFIDVTGRYVEPVQRLFNAGVVQGKTESKFGVHDPITRGELAIMLYKIYQLESKPAPKPPETPVLDLPSTQEGLSISVDKQSYSTSDKEAIVEITNKGKSTYYFGSKFTVEKKVEGKWKEVPYSEDIAFPAIINELAPEKTYRQGITFSTFESKIDKGQYRVVQSFSKEIGKKDFTLAIPFEIIE</sequence>
<feature type="domain" description="SLH" evidence="3">
    <location>
        <begin position="180"/>
        <end position="243"/>
    </location>
</feature>
<feature type="domain" description="SLH" evidence="3">
    <location>
        <begin position="103"/>
        <end position="166"/>
    </location>
</feature>
<dbReference type="InterPro" id="IPR001119">
    <property type="entry name" value="SLH_dom"/>
</dbReference>
<evidence type="ECO:0000256" key="1">
    <source>
        <dbReference type="ARBA" id="ARBA00022729"/>
    </source>
</evidence>
<comment type="caution">
    <text evidence="4">The sequence shown here is derived from an EMBL/GenBank/DDBJ whole genome shotgun (WGS) entry which is preliminary data.</text>
</comment>
<dbReference type="EMBL" id="MAYT01000027">
    <property type="protein sequence ID" value="OCA85276.1"/>
    <property type="molecule type" value="Genomic_DNA"/>
</dbReference>
<keyword evidence="1 2" id="KW-0732">Signal</keyword>
<dbReference type="RefSeq" id="WP_065411244.1">
    <property type="nucleotide sequence ID" value="NZ_MAYT01000027.1"/>
</dbReference>
<accession>A0A1B9AN89</accession>
<dbReference type="AlphaFoldDB" id="A0A1B9AN89"/>
<dbReference type="PROSITE" id="PS51272">
    <property type="entry name" value="SLH"/>
    <property type="match status" value="2"/>
</dbReference>
<reference evidence="5" key="1">
    <citation type="submission" date="2016-05" db="EMBL/GenBank/DDBJ databases">
        <authorList>
            <person name="Liu B."/>
            <person name="Wang J."/>
            <person name="Zhu Y."/>
            <person name="Liu G."/>
            <person name="Chen Q."/>
            <person name="Chen Z."/>
            <person name="Lan J."/>
            <person name="Che J."/>
            <person name="Ge C."/>
            <person name="Shi H."/>
            <person name="Pan Z."/>
            <person name="Liu X."/>
        </authorList>
    </citation>
    <scope>NUCLEOTIDE SEQUENCE [LARGE SCALE GENOMIC DNA]</scope>
    <source>
        <strain evidence="5">FJAT-27215</strain>
    </source>
</reference>
<dbReference type="Pfam" id="PF00395">
    <property type="entry name" value="SLH"/>
    <property type="match status" value="2"/>
</dbReference>
<evidence type="ECO:0000313" key="4">
    <source>
        <dbReference type="EMBL" id="OCA85276.1"/>
    </source>
</evidence>
<evidence type="ECO:0000256" key="2">
    <source>
        <dbReference type="SAM" id="SignalP"/>
    </source>
</evidence>
<name>A0A1B9AN89_9BACI</name>
<organism evidence="4 5">
    <name type="scientific">Pseudobacillus wudalianchiensis</name>
    <dbReference type="NCBI Taxonomy" id="1743143"/>
    <lineage>
        <taxon>Bacteria</taxon>
        <taxon>Bacillati</taxon>
        <taxon>Bacillota</taxon>
        <taxon>Bacilli</taxon>
        <taxon>Bacillales</taxon>
        <taxon>Bacillaceae</taxon>
        <taxon>Pseudobacillus</taxon>
    </lineage>
</organism>
<protein>
    <recommendedName>
        <fullName evidence="3">SLH domain-containing protein</fullName>
    </recommendedName>
</protein>
<dbReference type="InterPro" id="IPR051465">
    <property type="entry name" value="Cell_Envelope_Struct_Comp"/>
</dbReference>
<dbReference type="PANTHER" id="PTHR43308">
    <property type="entry name" value="OUTER MEMBRANE PROTEIN ALPHA-RELATED"/>
    <property type="match status" value="1"/>
</dbReference>
<proteinExistence type="predicted"/>
<dbReference type="InterPro" id="IPR046878">
    <property type="entry name" value="Big_14"/>
</dbReference>
<feature type="signal peptide" evidence="2">
    <location>
        <begin position="1"/>
        <end position="29"/>
    </location>
</feature>
<dbReference type="Pfam" id="PF20251">
    <property type="entry name" value="Big_14"/>
    <property type="match status" value="1"/>
</dbReference>
<evidence type="ECO:0000313" key="5">
    <source>
        <dbReference type="Proteomes" id="UP000092578"/>
    </source>
</evidence>
<gene>
    <name evidence="4" type="ORF">A8F95_11435</name>
</gene>
<evidence type="ECO:0000259" key="3">
    <source>
        <dbReference type="PROSITE" id="PS51272"/>
    </source>
</evidence>
<keyword evidence="5" id="KW-1185">Reference proteome</keyword>
<feature type="chain" id="PRO_5008622090" description="SLH domain-containing protein" evidence="2">
    <location>
        <begin position="30"/>
        <end position="369"/>
    </location>
</feature>
<dbReference type="Proteomes" id="UP000092578">
    <property type="component" value="Unassembled WGS sequence"/>
</dbReference>